<dbReference type="KEGG" id="smax:FJR03_02285"/>
<organism evidence="2 3">
    <name type="scientific">Sulfurimonas marina</name>
    <dbReference type="NCBI Taxonomy" id="2590551"/>
    <lineage>
        <taxon>Bacteria</taxon>
        <taxon>Pseudomonadati</taxon>
        <taxon>Campylobacterota</taxon>
        <taxon>Epsilonproteobacteria</taxon>
        <taxon>Campylobacterales</taxon>
        <taxon>Sulfurimonadaceae</taxon>
        <taxon>Sulfurimonas</taxon>
    </lineage>
</organism>
<sequence length="115" mass="13763">MDLNTSTFMLIFFIGLFLISFWKIYAFLPNEQLSDDDNTPEAKAELLKIVLKVIQNSKPSLTLNELYEKVKNDESFDREHFWRFNPNKLHHLLQYYYAKHPDTQSIEDIYKKLNS</sequence>
<keyword evidence="1" id="KW-1133">Transmembrane helix</keyword>
<accession>A0A7M1AW81</accession>
<feature type="transmembrane region" description="Helical" evidence="1">
    <location>
        <begin position="6"/>
        <end position="25"/>
    </location>
</feature>
<dbReference type="Proteomes" id="UP000593910">
    <property type="component" value="Chromosome"/>
</dbReference>
<evidence type="ECO:0000313" key="2">
    <source>
        <dbReference type="EMBL" id="QOP40632.1"/>
    </source>
</evidence>
<keyword evidence="3" id="KW-1185">Reference proteome</keyword>
<gene>
    <name evidence="2" type="ORF">FJR03_02285</name>
</gene>
<keyword evidence="1" id="KW-0472">Membrane</keyword>
<evidence type="ECO:0000256" key="1">
    <source>
        <dbReference type="SAM" id="Phobius"/>
    </source>
</evidence>
<protein>
    <submittedName>
        <fullName evidence="2">Uncharacterized protein</fullName>
    </submittedName>
</protein>
<evidence type="ECO:0000313" key="3">
    <source>
        <dbReference type="Proteomes" id="UP000593910"/>
    </source>
</evidence>
<proteinExistence type="predicted"/>
<dbReference type="EMBL" id="CP041165">
    <property type="protein sequence ID" value="QOP40632.1"/>
    <property type="molecule type" value="Genomic_DNA"/>
</dbReference>
<dbReference type="AlphaFoldDB" id="A0A7M1AW81"/>
<name>A0A7M1AW81_9BACT</name>
<dbReference type="RefSeq" id="WP_193114053.1">
    <property type="nucleotide sequence ID" value="NZ_CP041165.1"/>
</dbReference>
<keyword evidence="1" id="KW-0812">Transmembrane</keyword>
<reference evidence="2 3" key="1">
    <citation type="submission" date="2019-06" db="EMBL/GenBank/DDBJ databases">
        <title>Sulfurimonas gotlandica sp. nov., a chemoautotrophic and psychrotolerant epsilonproteobacterium isolated from a pelagic redoxcline, and an emended description of the genus Sulfurimonas.</title>
        <authorList>
            <person name="Wang S."/>
            <person name="Jiang L."/>
            <person name="Shao Z."/>
        </authorList>
    </citation>
    <scope>NUCLEOTIDE SEQUENCE [LARGE SCALE GENOMIC DNA]</scope>
    <source>
        <strain evidence="2 3">B2</strain>
    </source>
</reference>